<feature type="short sequence motif" description="TonB C-terminal box" evidence="13">
    <location>
        <begin position="789"/>
        <end position="806"/>
    </location>
</feature>
<dbReference type="InterPro" id="IPR010917">
    <property type="entry name" value="TonB_rcpt_CS"/>
</dbReference>
<evidence type="ECO:0000256" key="12">
    <source>
        <dbReference type="PROSITE-ProRule" id="PRU01360"/>
    </source>
</evidence>
<proteinExistence type="inferred from homology"/>
<dbReference type="Pfam" id="PF07715">
    <property type="entry name" value="Plug"/>
    <property type="match status" value="1"/>
</dbReference>
<dbReference type="Pfam" id="PF00593">
    <property type="entry name" value="TonB_dep_Rec_b-barrel"/>
    <property type="match status" value="1"/>
</dbReference>
<sequence length="806" mass="89404">MLSSKKSALSVAICTTLSAGVGAGPQQATGTGQMEEVLVLSERAAYANNTVTGQMLDQQSSITSVLAVIDNVPGVLVNEGDVFGSDDWSTTVSIRGFQISLDEQQIGMTIDGIPNGNSNYGGGSKANRFIDTQNIATVRVSQGTADIASKSHEALGGTLDFITQDPEEDERFRVSAINGDFDAKKIYVRYDTGELFGNTRAYFSYSDTDVKTWIDESGETNRTHLAAKFISGFGTTTITGYAAYDDTHEDNYQRVSLTEFRQNADWDRLTGDWSGVPFTDQVYRRGWSTLRENLLAYIKVDLQLADTISLQIAPYYHDNEGRGDWLPPYVVDVNNDGAGNAQSELVSGNTVLGGTILGQIGYVDRNGVSLTPADDCASLTFPYGGTNADNRHLDPACFPADAVPVGSYRHTHYAKERVGLTVDFDWVQEVGRFENRLRAGLWYEDQTREESRDWHKIIDSRVSFNYDAIPYWVQYDREYPQETVMLYIEDVIDIDDFSIRLSGKQWYVDVERQDNFTGAVGAAEVESDSDFLPAAGLLWRIGNGFEVFSGYAENFAAIKDVVLEAANFEENPDALNDIEPETAENFDVGIRYNSDNFSATLTYYQIDFENRITFFAPDTVDGIDFLEEEDGEYRNMGGIETDGIEVSANWRIDDHFALYASYTTNDSTYLGLDQSQFGGDFTDEEFLLFERSQGVFRDNTVFGSVEDMYVISLDWQKGPYRAGLSTKHVGERWLDPQNTQRLDAYDVADMYIAVAGDHGGGIIKGYELRLTINNLFDEEYIGGVAGGFGGWLGAGRTAALALQVDF</sequence>
<comment type="subcellular location">
    <subcellularLocation>
        <location evidence="1 12">Cell outer membrane</location>
        <topology evidence="1 12">Multi-pass membrane protein</topology>
    </subcellularLocation>
</comment>
<evidence type="ECO:0000256" key="2">
    <source>
        <dbReference type="ARBA" id="ARBA00022448"/>
    </source>
</evidence>
<reference evidence="18 19" key="1">
    <citation type="submission" date="2019-06" db="EMBL/GenBank/DDBJ databases">
        <title>Whole genome sequence for Cellvibrionaceae sp. R142.</title>
        <authorList>
            <person name="Wang G."/>
        </authorList>
    </citation>
    <scope>NUCLEOTIDE SEQUENCE [LARGE SCALE GENOMIC DNA]</scope>
    <source>
        <strain evidence="18 19">R142</strain>
    </source>
</reference>
<evidence type="ECO:0000259" key="17">
    <source>
        <dbReference type="Pfam" id="PF07715"/>
    </source>
</evidence>
<evidence type="ECO:0000256" key="3">
    <source>
        <dbReference type="ARBA" id="ARBA00022452"/>
    </source>
</evidence>
<dbReference type="Gene3D" id="2.170.130.10">
    <property type="entry name" value="TonB-dependent receptor, plug domain"/>
    <property type="match status" value="1"/>
</dbReference>
<keyword evidence="4" id="KW-0410">Iron transport</keyword>
<evidence type="ECO:0000313" key="19">
    <source>
        <dbReference type="Proteomes" id="UP000319732"/>
    </source>
</evidence>
<dbReference type="InterPro" id="IPR037066">
    <property type="entry name" value="Plug_dom_sf"/>
</dbReference>
<evidence type="ECO:0000256" key="5">
    <source>
        <dbReference type="ARBA" id="ARBA00022692"/>
    </source>
</evidence>
<evidence type="ECO:0000256" key="10">
    <source>
        <dbReference type="ARBA" id="ARBA00023136"/>
    </source>
</evidence>
<keyword evidence="5 12" id="KW-0812">Transmembrane</keyword>
<feature type="domain" description="TonB-dependent receptor-like beta-barrel" evidence="16">
    <location>
        <begin position="282"/>
        <end position="775"/>
    </location>
</feature>
<dbReference type="InterPro" id="IPR000531">
    <property type="entry name" value="Beta-barrel_TonB"/>
</dbReference>
<keyword evidence="7" id="KW-0408">Iron</keyword>
<feature type="signal peptide" evidence="15">
    <location>
        <begin position="1"/>
        <end position="23"/>
    </location>
</feature>
<gene>
    <name evidence="18" type="ORF">FKG94_13015</name>
</gene>
<comment type="caution">
    <text evidence="18">The sequence shown here is derived from an EMBL/GenBank/DDBJ whole genome shotgun (WGS) entry which is preliminary data.</text>
</comment>
<organism evidence="18 19">
    <name type="scientific">Exilibacterium tricleocarpae</name>
    <dbReference type="NCBI Taxonomy" id="2591008"/>
    <lineage>
        <taxon>Bacteria</taxon>
        <taxon>Pseudomonadati</taxon>
        <taxon>Pseudomonadota</taxon>
        <taxon>Gammaproteobacteria</taxon>
        <taxon>Cellvibrionales</taxon>
        <taxon>Cellvibrionaceae</taxon>
        <taxon>Exilibacterium</taxon>
    </lineage>
</organism>
<keyword evidence="19" id="KW-1185">Reference proteome</keyword>
<keyword evidence="6 15" id="KW-0732">Signal</keyword>
<dbReference type="InterPro" id="IPR039426">
    <property type="entry name" value="TonB-dep_rcpt-like"/>
</dbReference>
<dbReference type="Proteomes" id="UP000319732">
    <property type="component" value="Unassembled WGS sequence"/>
</dbReference>
<name>A0A545TP15_9GAMM</name>
<feature type="domain" description="TonB-dependent receptor plug" evidence="17">
    <location>
        <begin position="45"/>
        <end position="156"/>
    </location>
</feature>
<evidence type="ECO:0000256" key="6">
    <source>
        <dbReference type="ARBA" id="ARBA00022729"/>
    </source>
</evidence>
<dbReference type="OrthoDB" id="15609at2"/>
<dbReference type="AlphaFoldDB" id="A0A545TP15"/>
<dbReference type="InterPro" id="IPR036942">
    <property type="entry name" value="Beta-barrel_TonB_sf"/>
</dbReference>
<dbReference type="GO" id="GO:0015344">
    <property type="term" value="F:siderophore uptake transmembrane transporter activity"/>
    <property type="evidence" value="ECO:0007669"/>
    <property type="project" value="TreeGrafter"/>
</dbReference>
<evidence type="ECO:0000259" key="16">
    <source>
        <dbReference type="Pfam" id="PF00593"/>
    </source>
</evidence>
<evidence type="ECO:0000256" key="11">
    <source>
        <dbReference type="ARBA" id="ARBA00023237"/>
    </source>
</evidence>
<keyword evidence="18" id="KW-0675">Receptor</keyword>
<evidence type="ECO:0000256" key="7">
    <source>
        <dbReference type="ARBA" id="ARBA00023004"/>
    </source>
</evidence>
<comment type="similarity">
    <text evidence="12 14">Belongs to the TonB-dependent receptor family.</text>
</comment>
<keyword evidence="8" id="KW-0406">Ion transport</keyword>
<accession>A0A545TP15</accession>
<evidence type="ECO:0000256" key="15">
    <source>
        <dbReference type="SAM" id="SignalP"/>
    </source>
</evidence>
<keyword evidence="3 12" id="KW-1134">Transmembrane beta strand</keyword>
<dbReference type="PANTHER" id="PTHR32552:SF89">
    <property type="entry name" value="CATECHOLATE SIDEROPHORE RECEPTOR FIU"/>
    <property type="match status" value="1"/>
</dbReference>
<evidence type="ECO:0000313" key="18">
    <source>
        <dbReference type="EMBL" id="TQV78928.1"/>
    </source>
</evidence>
<feature type="chain" id="PRO_5021977075" evidence="15">
    <location>
        <begin position="24"/>
        <end position="806"/>
    </location>
</feature>
<dbReference type="PROSITE" id="PS01156">
    <property type="entry name" value="TONB_DEPENDENT_REC_2"/>
    <property type="match status" value="1"/>
</dbReference>
<dbReference type="GO" id="GO:0009279">
    <property type="term" value="C:cell outer membrane"/>
    <property type="evidence" value="ECO:0007669"/>
    <property type="project" value="UniProtKB-SubCell"/>
</dbReference>
<evidence type="ECO:0000256" key="8">
    <source>
        <dbReference type="ARBA" id="ARBA00023065"/>
    </source>
</evidence>
<dbReference type="EMBL" id="VHSG01000012">
    <property type="protein sequence ID" value="TQV78928.1"/>
    <property type="molecule type" value="Genomic_DNA"/>
</dbReference>
<evidence type="ECO:0000256" key="13">
    <source>
        <dbReference type="PROSITE-ProRule" id="PRU10144"/>
    </source>
</evidence>
<dbReference type="RefSeq" id="WP_142904763.1">
    <property type="nucleotide sequence ID" value="NZ_ML660093.1"/>
</dbReference>
<keyword evidence="11 12" id="KW-0998">Cell outer membrane</keyword>
<dbReference type="Gene3D" id="2.40.170.20">
    <property type="entry name" value="TonB-dependent receptor, beta-barrel domain"/>
    <property type="match status" value="1"/>
</dbReference>
<evidence type="ECO:0000256" key="1">
    <source>
        <dbReference type="ARBA" id="ARBA00004571"/>
    </source>
</evidence>
<dbReference type="PANTHER" id="PTHR32552">
    <property type="entry name" value="FERRICHROME IRON RECEPTOR-RELATED"/>
    <property type="match status" value="1"/>
</dbReference>
<keyword evidence="2 12" id="KW-0813">Transport</keyword>
<evidence type="ECO:0000256" key="9">
    <source>
        <dbReference type="ARBA" id="ARBA00023077"/>
    </source>
</evidence>
<evidence type="ECO:0000256" key="4">
    <source>
        <dbReference type="ARBA" id="ARBA00022496"/>
    </source>
</evidence>
<evidence type="ECO:0000256" key="14">
    <source>
        <dbReference type="RuleBase" id="RU003357"/>
    </source>
</evidence>
<dbReference type="PROSITE" id="PS52016">
    <property type="entry name" value="TONB_DEPENDENT_REC_3"/>
    <property type="match status" value="1"/>
</dbReference>
<protein>
    <submittedName>
        <fullName evidence="18">TonB-dependent receptor</fullName>
    </submittedName>
</protein>
<keyword evidence="10 12" id="KW-0472">Membrane</keyword>
<dbReference type="SUPFAM" id="SSF56935">
    <property type="entry name" value="Porins"/>
    <property type="match status" value="1"/>
</dbReference>
<keyword evidence="9 14" id="KW-0798">TonB box</keyword>
<dbReference type="InterPro" id="IPR012910">
    <property type="entry name" value="Plug_dom"/>
</dbReference>